<proteinExistence type="predicted"/>
<dbReference type="Proteomes" id="UP001140087">
    <property type="component" value="Unassembled WGS sequence"/>
</dbReference>
<protein>
    <submittedName>
        <fullName evidence="1">Uncharacterized protein</fullName>
    </submittedName>
</protein>
<gene>
    <name evidence="1" type="ORF">H4R21_003462</name>
</gene>
<organism evidence="1 2">
    <name type="scientific">Coemansia helicoidea</name>
    <dbReference type="NCBI Taxonomy" id="1286919"/>
    <lineage>
        <taxon>Eukaryota</taxon>
        <taxon>Fungi</taxon>
        <taxon>Fungi incertae sedis</taxon>
        <taxon>Zoopagomycota</taxon>
        <taxon>Kickxellomycotina</taxon>
        <taxon>Kickxellomycetes</taxon>
        <taxon>Kickxellales</taxon>
        <taxon>Kickxellaceae</taxon>
        <taxon>Coemansia</taxon>
    </lineage>
</organism>
<dbReference type="EMBL" id="JANBUN010001099">
    <property type="protein sequence ID" value="KAJ2799684.1"/>
    <property type="molecule type" value="Genomic_DNA"/>
</dbReference>
<accession>A0ACC1L3A5</accession>
<reference evidence="1" key="1">
    <citation type="submission" date="2022-07" db="EMBL/GenBank/DDBJ databases">
        <title>Phylogenomic reconstructions and comparative analyses of Kickxellomycotina fungi.</title>
        <authorList>
            <person name="Reynolds N.K."/>
            <person name="Stajich J.E."/>
            <person name="Barry K."/>
            <person name="Grigoriev I.V."/>
            <person name="Crous P."/>
            <person name="Smith M.E."/>
        </authorList>
    </citation>
    <scope>NUCLEOTIDE SEQUENCE</scope>
    <source>
        <strain evidence="1">BCRC 34780</strain>
    </source>
</reference>
<name>A0ACC1L3A5_9FUNG</name>
<keyword evidence="2" id="KW-1185">Reference proteome</keyword>
<comment type="caution">
    <text evidence="1">The sequence shown here is derived from an EMBL/GenBank/DDBJ whole genome shotgun (WGS) entry which is preliminary data.</text>
</comment>
<evidence type="ECO:0000313" key="1">
    <source>
        <dbReference type="EMBL" id="KAJ2799684.1"/>
    </source>
</evidence>
<sequence>MRRGRTARRRRRRAVRTRGALVLDAEWTDLRDWCRAQGMPATKLALARFPDTCRGMMATAEIRAGEDLVRVPERLLVTASRVRRATLARARTPSTSAWRLSEHQALAYWVYAEAAASQPSAWRRYTRTIPADFDSVPLSALSGDCPSDSLSTATPAAQWVATHLPRAAARRAAEQQTRLFDDWTRTRAVLATVGAAPPTDWRRYVWAWLAVNTRCIHLGRPAEGGQDTIALAPVLDMLNHSHHAKIATRFDSARGQFVIQTLRGYRKGEEVFISYGPHDNAFLLAEYGFVSAGNPHQALELDREVDAWLGAAACGGDALAAALRRHGLWGDFTLSLDDPDPSYRLQAALRLGLAARETGLGAGGAVATWERWRRGVRACDSNEAAMAAAMQQWIQRTCRTVAGASGQMVRDAQAAAQQPPAPGRPHRFLAHCLGVIWLEAHETARRWASCQPGDAGSASACAGAQL</sequence>
<evidence type="ECO:0000313" key="2">
    <source>
        <dbReference type="Proteomes" id="UP001140087"/>
    </source>
</evidence>